<keyword evidence="3" id="KW-1185">Reference proteome</keyword>
<proteinExistence type="predicted"/>
<accession>A0A7J9C3I6</accession>
<evidence type="ECO:0000256" key="1">
    <source>
        <dbReference type="SAM" id="MobiDB-lite"/>
    </source>
</evidence>
<organism evidence="2 3">
    <name type="scientific">Gossypium gossypioides</name>
    <name type="common">Mexican cotton</name>
    <name type="synonym">Selera gossypioides</name>
    <dbReference type="NCBI Taxonomy" id="34282"/>
    <lineage>
        <taxon>Eukaryota</taxon>
        <taxon>Viridiplantae</taxon>
        <taxon>Streptophyta</taxon>
        <taxon>Embryophyta</taxon>
        <taxon>Tracheophyta</taxon>
        <taxon>Spermatophyta</taxon>
        <taxon>Magnoliopsida</taxon>
        <taxon>eudicotyledons</taxon>
        <taxon>Gunneridae</taxon>
        <taxon>Pentapetalae</taxon>
        <taxon>rosids</taxon>
        <taxon>malvids</taxon>
        <taxon>Malvales</taxon>
        <taxon>Malvaceae</taxon>
        <taxon>Malvoideae</taxon>
        <taxon>Gossypium</taxon>
    </lineage>
</organism>
<name>A0A7J9C3I6_GOSGO</name>
<dbReference type="OrthoDB" id="943542at2759"/>
<feature type="region of interest" description="Disordered" evidence="1">
    <location>
        <begin position="1"/>
        <end position="21"/>
    </location>
</feature>
<dbReference type="EMBL" id="JABEZY010000008">
    <property type="protein sequence ID" value="MBA0743041.1"/>
    <property type="molecule type" value="Genomic_DNA"/>
</dbReference>
<gene>
    <name evidence="2" type="ORF">Gogos_005762</name>
</gene>
<dbReference type="AlphaFoldDB" id="A0A7J9C3I6"/>
<protein>
    <submittedName>
        <fullName evidence="2">Uncharacterized protein</fullName>
    </submittedName>
</protein>
<evidence type="ECO:0000313" key="2">
    <source>
        <dbReference type="EMBL" id="MBA0743041.1"/>
    </source>
</evidence>
<comment type="caution">
    <text evidence="2">The sequence shown here is derived from an EMBL/GenBank/DDBJ whole genome shotgun (WGS) entry which is preliminary data.</text>
</comment>
<sequence length="74" mass="8903">MSYRQSGMSYHQGGNNHQPSYYKQRITHPKFEPLLAWEKKFCIEVGAMPWERFVEAKKNLYEHDKCLSRMIRPV</sequence>
<evidence type="ECO:0000313" key="3">
    <source>
        <dbReference type="Proteomes" id="UP000593579"/>
    </source>
</evidence>
<dbReference type="Proteomes" id="UP000593579">
    <property type="component" value="Unassembled WGS sequence"/>
</dbReference>
<reference evidence="2 3" key="1">
    <citation type="journal article" date="2019" name="Genome Biol. Evol.">
        <title>Insights into the evolution of the New World diploid cottons (Gossypium, subgenus Houzingenia) based on genome sequencing.</title>
        <authorList>
            <person name="Grover C.E."/>
            <person name="Arick M.A. 2nd"/>
            <person name="Thrash A."/>
            <person name="Conover J.L."/>
            <person name="Sanders W.S."/>
            <person name="Peterson D.G."/>
            <person name="Frelichowski J.E."/>
            <person name="Scheffler J.A."/>
            <person name="Scheffler B.E."/>
            <person name="Wendel J.F."/>
        </authorList>
    </citation>
    <scope>NUCLEOTIDE SEQUENCE [LARGE SCALE GENOMIC DNA]</scope>
    <source>
        <strain evidence="2">5</strain>
        <tissue evidence="2">Leaf</tissue>
    </source>
</reference>